<gene>
    <name evidence="9" type="ORF">FK219_011415</name>
</gene>
<dbReference type="InterPro" id="IPR038765">
    <property type="entry name" value="Papain-like_cys_pep_sf"/>
</dbReference>
<dbReference type="Pfam" id="PF00877">
    <property type="entry name" value="NLPC_P60"/>
    <property type="match status" value="1"/>
</dbReference>
<evidence type="ECO:0000313" key="9">
    <source>
        <dbReference type="EMBL" id="NHF63836.1"/>
    </source>
</evidence>
<dbReference type="PANTHER" id="PTHR47359">
    <property type="entry name" value="PEPTIDOGLYCAN DL-ENDOPEPTIDASE CWLO"/>
    <property type="match status" value="1"/>
</dbReference>
<evidence type="ECO:0000259" key="8">
    <source>
        <dbReference type="PROSITE" id="PS51935"/>
    </source>
</evidence>
<dbReference type="Gene3D" id="3.90.1720.10">
    <property type="entry name" value="endopeptidase domain like (from Nostoc punctiforme)"/>
    <property type="match status" value="1"/>
</dbReference>
<dbReference type="GO" id="GO:0008234">
    <property type="term" value="F:cysteine-type peptidase activity"/>
    <property type="evidence" value="ECO:0007669"/>
    <property type="project" value="UniProtKB-KW"/>
</dbReference>
<dbReference type="RefSeq" id="WP_152584046.1">
    <property type="nucleotide sequence ID" value="NZ_VIKT02000022.1"/>
</dbReference>
<feature type="compositionally biased region" description="Pro residues" evidence="6">
    <location>
        <begin position="261"/>
        <end position="302"/>
    </location>
</feature>
<dbReference type="EMBL" id="VIKT02000022">
    <property type="protein sequence ID" value="NHF63836.1"/>
    <property type="molecule type" value="Genomic_DNA"/>
</dbReference>
<evidence type="ECO:0000256" key="5">
    <source>
        <dbReference type="SAM" id="Coils"/>
    </source>
</evidence>
<dbReference type="AlphaFoldDB" id="A0A9E5JRX2"/>
<name>A0A9E5JRX2_9MICO</name>
<keyword evidence="2" id="KW-0645">Protease</keyword>
<evidence type="ECO:0000256" key="2">
    <source>
        <dbReference type="ARBA" id="ARBA00022670"/>
    </source>
</evidence>
<evidence type="ECO:0000256" key="1">
    <source>
        <dbReference type="ARBA" id="ARBA00007074"/>
    </source>
</evidence>
<evidence type="ECO:0000256" key="3">
    <source>
        <dbReference type="ARBA" id="ARBA00022801"/>
    </source>
</evidence>
<protein>
    <submittedName>
        <fullName evidence="9">C40 family peptidase</fullName>
    </submittedName>
</protein>
<comment type="caution">
    <text evidence="9">The sequence shown here is derived from an EMBL/GenBank/DDBJ whole genome shotgun (WGS) entry which is preliminary data.</text>
</comment>
<keyword evidence="3" id="KW-0378">Hydrolase</keyword>
<evidence type="ECO:0000256" key="7">
    <source>
        <dbReference type="SAM" id="SignalP"/>
    </source>
</evidence>
<feature type="coiled-coil region" evidence="5">
    <location>
        <begin position="192"/>
        <end position="240"/>
    </location>
</feature>
<keyword evidence="4" id="KW-0788">Thiol protease</keyword>
<keyword evidence="5" id="KW-0175">Coiled coil</keyword>
<evidence type="ECO:0000256" key="6">
    <source>
        <dbReference type="SAM" id="MobiDB-lite"/>
    </source>
</evidence>
<dbReference type="PANTHER" id="PTHR47359:SF3">
    <property type="entry name" value="NLP_P60 DOMAIN-CONTAINING PROTEIN-RELATED"/>
    <property type="match status" value="1"/>
</dbReference>
<organism evidence="9 10">
    <name type="scientific">Microcella pacifica</name>
    <dbReference type="NCBI Taxonomy" id="2591847"/>
    <lineage>
        <taxon>Bacteria</taxon>
        <taxon>Bacillati</taxon>
        <taxon>Actinomycetota</taxon>
        <taxon>Actinomycetes</taxon>
        <taxon>Micrococcales</taxon>
        <taxon>Microbacteriaceae</taxon>
        <taxon>Microcella</taxon>
    </lineage>
</organism>
<dbReference type="GO" id="GO:0006508">
    <property type="term" value="P:proteolysis"/>
    <property type="evidence" value="ECO:0007669"/>
    <property type="project" value="UniProtKB-KW"/>
</dbReference>
<dbReference type="OrthoDB" id="5177647at2"/>
<feature type="coiled-coil region" evidence="5">
    <location>
        <begin position="46"/>
        <end position="108"/>
    </location>
</feature>
<keyword evidence="7" id="KW-0732">Signal</keyword>
<dbReference type="InterPro" id="IPR000064">
    <property type="entry name" value="NLP_P60_dom"/>
</dbReference>
<feature type="chain" id="PRO_5038681472" evidence="7">
    <location>
        <begin position="30"/>
        <end position="434"/>
    </location>
</feature>
<evidence type="ECO:0000313" key="10">
    <source>
        <dbReference type="Proteomes" id="UP000818266"/>
    </source>
</evidence>
<feature type="signal peptide" evidence="7">
    <location>
        <begin position="1"/>
        <end position="29"/>
    </location>
</feature>
<evidence type="ECO:0000256" key="4">
    <source>
        <dbReference type="ARBA" id="ARBA00022807"/>
    </source>
</evidence>
<keyword evidence="10" id="KW-1185">Reference proteome</keyword>
<feature type="region of interest" description="Disordered" evidence="6">
    <location>
        <begin position="245"/>
        <end position="305"/>
    </location>
</feature>
<dbReference type="InterPro" id="IPR051794">
    <property type="entry name" value="PG_Endopeptidase_C40"/>
</dbReference>
<sequence>MRRPGRRGIAAVTLVTALTVALGVTAATAAPAPPSWDDVEQARGDVQATQLAIARIEDAARAAEQTYLEAARSAVLLGEEYHLAELALEQAEAAAGRLEQRRDAALDRAAESGARAAQLAAQLARSGSGDLTTALLTGDADDADDLLYRLGAMSSVGARSQAVMARAMQDKNTAEALTAQAELALAERGRLADEASDSLAAAIAAAEQAEQRLATQQIMMGELAAQLASLTGRSEQLEREYLAGLGGDEEPAPGNQAPGTPSSPAPSPSSPPPAPGPSPSIPPPSPSPSPSTPPAPNPPSVPAPHAGAVATAISFARAQVGEPYQFGGRGPDVWDCSGLTMQAYAAAGVSIGGHSATRQYSTAASRNRLVPYAQAQAGDLIFYSTGGATSGSKYHVTLYIGGGQMIEAPYPGKTVRIVAVRSYDRVPYVARPTP</sequence>
<proteinExistence type="inferred from homology"/>
<reference evidence="9 10" key="1">
    <citation type="submission" date="2020-03" db="EMBL/GenBank/DDBJ databases">
        <title>Chryseoglobus sp. isolated from a deep-sea seamount.</title>
        <authorList>
            <person name="Zhang D.-C."/>
        </authorList>
    </citation>
    <scope>NUCLEOTIDE SEQUENCE [LARGE SCALE GENOMIC DNA]</scope>
    <source>
        <strain evidence="9 10">KN1116</strain>
    </source>
</reference>
<dbReference type="Proteomes" id="UP000818266">
    <property type="component" value="Unassembled WGS sequence"/>
</dbReference>
<accession>A0A9E5JRX2</accession>
<dbReference type="SUPFAM" id="SSF54001">
    <property type="entry name" value="Cysteine proteinases"/>
    <property type="match status" value="1"/>
</dbReference>
<comment type="similarity">
    <text evidence="1">Belongs to the peptidase C40 family.</text>
</comment>
<feature type="domain" description="NlpC/P60" evidence="8">
    <location>
        <begin position="306"/>
        <end position="434"/>
    </location>
</feature>
<dbReference type="PROSITE" id="PS51935">
    <property type="entry name" value="NLPC_P60"/>
    <property type="match status" value="1"/>
</dbReference>